<accession>A0A3S0ZKS9</accession>
<evidence type="ECO:0000313" key="1">
    <source>
        <dbReference type="EMBL" id="RUS77160.1"/>
    </source>
</evidence>
<protein>
    <recommendedName>
        <fullName evidence="3">CR-type domain-containing protein</fullName>
    </recommendedName>
</protein>
<dbReference type="Proteomes" id="UP000271974">
    <property type="component" value="Unassembled WGS sequence"/>
</dbReference>
<organism evidence="1 2">
    <name type="scientific">Elysia chlorotica</name>
    <name type="common">Eastern emerald elysia</name>
    <name type="synonym">Sea slug</name>
    <dbReference type="NCBI Taxonomy" id="188477"/>
    <lineage>
        <taxon>Eukaryota</taxon>
        <taxon>Metazoa</taxon>
        <taxon>Spiralia</taxon>
        <taxon>Lophotrochozoa</taxon>
        <taxon>Mollusca</taxon>
        <taxon>Gastropoda</taxon>
        <taxon>Heterobranchia</taxon>
        <taxon>Euthyneura</taxon>
        <taxon>Panpulmonata</taxon>
        <taxon>Sacoglossa</taxon>
        <taxon>Placobranchoidea</taxon>
        <taxon>Plakobranchidae</taxon>
        <taxon>Elysia</taxon>
    </lineage>
</organism>
<dbReference type="OrthoDB" id="3355217at2759"/>
<keyword evidence="2" id="KW-1185">Reference proteome</keyword>
<dbReference type="AlphaFoldDB" id="A0A3S0ZKS9"/>
<dbReference type="PANTHER" id="PTHR48465">
    <property type="entry name" value="PROTEIN SSUH2 HOMOLOG"/>
    <property type="match status" value="1"/>
</dbReference>
<sequence>MTIVDLVSFSGYHYTLETFAESRSTKWVSEAFHGGNIYITGNPPGPWDIPANPPQLFHSSKIELEVPNTASVKPCHKCRGRGSTMCGFCHGRGRRNCFRCSGTGRRTEFRDGSSEQVSCGCMGGQEWCSSCNGRGMNECRKCSGRGNLRWFIQLTVKW</sequence>
<dbReference type="InterPro" id="IPR052789">
    <property type="entry name" value="SSUH2_homolog"/>
</dbReference>
<evidence type="ECO:0000313" key="2">
    <source>
        <dbReference type="Proteomes" id="UP000271974"/>
    </source>
</evidence>
<reference evidence="1 2" key="1">
    <citation type="submission" date="2019-01" db="EMBL/GenBank/DDBJ databases">
        <title>A draft genome assembly of the solar-powered sea slug Elysia chlorotica.</title>
        <authorList>
            <person name="Cai H."/>
            <person name="Li Q."/>
            <person name="Fang X."/>
            <person name="Li J."/>
            <person name="Curtis N.E."/>
            <person name="Altenburger A."/>
            <person name="Shibata T."/>
            <person name="Feng M."/>
            <person name="Maeda T."/>
            <person name="Schwartz J.A."/>
            <person name="Shigenobu S."/>
            <person name="Lundholm N."/>
            <person name="Nishiyama T."/>
            <person name="Yang H."/>
            <person name="Hasebe M."/>
            <person name="Li S."/>
            <person name="Pierce S.K."/>
            <person name="Wang J."/>
        </authorList>
    </citation>
    <scope>NUCLEOTIDE SEQUENCE [LARGE SCALE GENOMIC DNA]</scope>
    <source>
        <strain evidence="1">EC2010</strain>
        <tissue evidence="1">Whole organism of an adult</tissue>
    </source>
</reference>
<evidence type="ECO:0008006" key="3">
    <source>
        <dbReference type="Google" id="ProtNLM"/>
    </source>
</evidence>
<gene>
    <name evidence="1" type="ORF">EGW08_015083</name>
</gene>
<proteinExistence type="predicted"/>
<dbReference type="PANTHER" id="PTHR48465:SF1">
    <property type="entry name" value="PROTEIN SSUH2 HOMOLOG"/>
    <property type="match status" value="1"/>
</dbReference>
<comment type="caution">
    <text evidence="1">The sequence shown here is derived from an EMBL/GenBank/DDBJ whole genome shotgun (WGS) entry which is preliminary data.</text>
</comment>
<dbReference type="EMBL" id="RQTK01000605">
    <property type="protein sequence ID" value="RUS77160.1"/>
    <property type="molecule type" value="Genomic_DNA"/>
</dbReference>
<name>A0A3S0ZKS9_ELYCH</name>